<evidence type="ECO:0000313" key="1">
    <source>
        <dbReference type="EMBL" id="KRM63323.1"/>
    </source>
</evidence>
<dbReference type="Proteomes" id="UP000051008">
    <property type="component" value="Unassembled WGS sequence"/>
</dbReference>
<dbReference type="PATRIC" id="fig|1423718.3.peg.622"/>
<dbReference type="RefSeq" id="WP_056977300.1">
    <property type="nucleotide sequence ID" value="NZ_AYYP01000063.1"/>
</dbReference>
<comment type="caution">
    <text evidence="1">The sequence shown here is derived from an EMBL/GenBank/DDBJ whole genome shotgun (WGS) entry which is preliminary data.</text>
</comment>
<sequence length="118" mass="13542">MLIFIYDKETKRYMYPVSDYPDNYALPENATTVEPVDSNGAGLYNPTWNESTNSWDSLTEEEWKKKYIVPEVKPEPTEAEQLQAQQVVMIANLTKQVQDLQGAVKTLVLQNAVNKEEK</sequence>
<proteinExistence type="predicted"/>
<keyword evidence="2" id="KW-1185">Reference proteome</keyword>
<dbReference type="AlphaFoldDB" id="A0A0R2AG32"/>
<dbReference type="EMBL" id="AYYP01000063">
    <property type="protein sequence ID" value="KRM63323.1"/>
    <property type="molecule type" value="Genomic_DNA"/>
</dbReference>
<accession>A0A0R2AG32</accession>
<gene>
    <name evidence="1" type="ORF">FC14_GL000603</name>
</gene>
<protein>
    <submittedName>
        <fullName evidence="1">Uncharacterized protein</fullName>
    </submittedName>
</protein>
<evidence type="ECO:0000313" key="2">
    <source>
        <dbReference type="Proteomes" id="UP000051008"/>
    </source>
</evidence>
<reference evidence="1 2" key="1">
    <citation type="journal article" date="2015" name="Genome Announc.">
        <title>Expanding the biotechnology potential of lactobacilli through comparative genomics of 213 strains and associated genera.</title>
        <authorList>
            <person name="Sun Z."/>
            <person name="Harris H.M."/>
            <person name="McCann A."/>
            <person name="Guo C."/>
            <person name="Argimon S."/>
            <person name="Zhang W."/>
            <person name="Yang X."/>
            <person name="Jeffery I.B."/>
            <person name="Cooney J.C."/>
            <person name="Kagawa T.F."/>
            <person name="Liu W."/>
            <person name="Song Y."/>
            <person name="Salvetti E."/>
            <person name="Wrobel A."/>
            <person name="Rasinkangas P."/>
            <person name="Parkhill J."/>
            <person name="Rea M.C."/>
            <person name="O'Sullivan O."/>
            <person name="Ritari J."/>
            <person name="Douillard F.P."/>
            <person name="Paul Ross R."/>
            <person name="Yang R."/>
            <person name="Briner A.E."/>
            <person name="Felis G.E."/>
            <person name="de Vos W.M."/>
            <person name="Barrangou R."/>
            <person name="Klaenhammer T.R."/>
            <person name="Caufield P.W."/>
            <person name="Cui Y."/>
            <person name="Zhang H."/>
            <person name="O'Toole P.W."/>
        </authorList>
    </citation>
    <scope>NUCLEOTIDE SEQUENCE [LARGE SCALE GENOMIC DNA]</scope>
    <source>
        <strain evidence="1 2">DSM 20509</strain>
    </source>
</reference>
<name>A0A0R2AG32_9LACO</name>
<organism evidence="1 2">
    <name type="scientific">Ligilactobacillus agilis DSM 20509</name>
    <dbReference type="NCBI Taxonomy" id="1423718"/>
    <lineage>
        <taxon>Bacteria</taxon>
        <taxon>Bacillati</taxon>
        <taxon>Bacillota</taxon>
        <taxon>Bacilli</taxon>
        <taxon>Lactobacillales</taxon>
        <taxon>Lactobacillaceae</taxon>
        <taxon>Ligilactobacillus</taxon>
    </lineage>
</organism>